<evidence type="ECO:0000313" key="1">
    <source>
        <dbReference type="EMBL" id="KAF2267245.1"/>
    </source>
</evidence>
<dbReference type="EMBL" id="ML986593">
    <property type="protein sequence ID" value="KAF2267245.1"/>
    <property type="molecule type" value="Genomic_DNA"/>
</dbReference>
<evidence type="ECO:0000313" key="2">
    <source>
        <dbReference type="Proteomes" id="UP000800093"/>
    </source>
</evidence>
<proteinExistence type="predicted"/>
<sequence>MDTSRNAEMALICALPARTISAFMPCSPESQNDQLDRNFITECLSSIETRTSRPPLLNDAEKTSGKDLASARMHIAPTQTVSHGVVSKLFLPARQPSDPCRSHPRHMIGFSKEASTWKPTVLRKAPALAHATSQAPLHASCIARTRTGVRVWRPERDLPIAALQNLIRFSSPICTL</sequence>
<dbReference type="AlphaFoldDB" id="A0A9P4KEQ0"/>
<organism evidence="1 2">
    <name type="scientific">Lojkania enalia</name>
    <dbReference type="NCBI Taxonomy" id="147567"/>
    <lineage>
        <taxon>Eukaryota</taxon>
        <taxon>Fungi</taxon>
        <taxon>Dikarya</taxon>
        <taxon>Ascomycota</taxon>
        <taxon>Pezizomycotina</taxon>
        <taxon>Dothideomycetes</taxon>
        <taxon>Pleosporomycetidae</taxon>
        <taxon>Pleosporales</taxon>
        <taxon>Pleosporales incertae sedis</taxon>
        <taxon>Lojkania</taxon>
    </lineage>
</organism>
<comment type="caution">
    <text evidence="1">The sequence shown here is derived from an EMBL/GenBank/DDBJ whole genome shotgun (WGS) entry which is preliminary data.</text>
</comment>
<reference evidence="2" key="1">
    <citation type="journal article" date="2020" name="Stud. Mycol.">
        <title>101 Dothideomycetes genomes: A test case for predicting lifestyles and emergence of pathogens.</title>
        <authorList>
            <person name="Haridas S."/>
            <person name="Albert R."/>
            <person name="Binder M."/>
            <person name="Bloem J."/>
            <person name="LaButti K."/>
            <person name="Salamov A."/>
            <person name="Andreopoulos B."/>
            <person name="Baker S."/>
            <person name="Barry K."/>
            <person name="Bills G."/>
            <person name="Bluhm B."/>
            <person name="Cannon C."/>
            <person name="Castanera R."/>
            <person name="Culley D."/>
            <person name="Daum C."/>
            <person name="Ezra D."/>
            <person name="Gonzalez J."/>
            <person name="Henrissat B."/>
            <person name="Kuo A."/>
            <person name="Liang C."/>
            <person name="Lipzen A."/>
            <person name="Lutzoni F."/>
            <person name="Magnuson J."/>
            <person name="Mondo S."/>
            <person name="Nolan M."/>
            <person name="Ohm R."/>
            <person name="Pangilinan J."/>
            <person name="Park H.-J."/>
            <person name="Ramirez L."/>
            <person name="Alfaro M."/>
            <person name="Sun H."/>
            <person name="Tritt A."/>
            <person name="Yoshinaga Y."/>
            <person name="Zwiers L.-H."/>
            <person name="Turgeon B."/>
            <person name="Goodwin S."/>
            <person name="Spatafora J."/>
            <person name="Crous P."/>
            <person name="Grigoriev I."/>
        </authorList>
    </citation>
    <scope>NUCLEOTIDE SEQUENCE [LARGE SCALE GENOMIC DNA]</scope>
    <source>
        <strain evidence="2">CBS 304.66</strain>
    </source>
</reference>
<keyword evidence="2" id="KW-1185">Reference proteome</keyword>
<name>A0A9P4KEQ0_9PLEO</name>
<dbReference type="Proteomes" id="UP000800093">
    <property type="component" value="Unassembled WGS sequence"/>
</dbReference>
<gene>
    <name evidence="1" type="ORF">CC78DRAFT_577449</name>
</gene>
<protein>
    <submittedName>
        <fullName evidence="1">Uncharacterized protein</fullName>
    </submittedName>
</protein>
<accession>A0A9P4KEQ0</accession>